<dbReference type="PANTHER" id="PTHR45023:SF13">
    <property type="entry name" value="PUTATIVE-RELATED"/>
    <property type="match status" value="1"/>
</dbReference>
<accession>A0ABQ4ZS29</accession>
<evidence type="ECO:0000313" key="3">
    <source>
        <dbReference type="Proteomes" id="UP001151760"/>
    </source>
</evidence>
<reference evidence="2" key="2">
    <citation type="submission" date="2022-01" db="EMBL/GenBank/DDBJ databases">
        <authorList>
            <person name="Yamashiro T."/>
            <person name="Shiraishi A."/>
            <person name="Satake H."/>
            <person name="Nakayama K."/>
        </authorList>
    </citation>
    <scope>NUCLEOTIDE SEQUENCE</scope>
</reference>
<dbReference type="PANTHER" id="PTHR45023">
    <property type="match status" value="1"/>
</dbReference>
<organism evidence="2 3">
    <name type="scientific">Tanacetum coccineum</name>
    <dbReference type="NCBI Taxonomy" id="301880"/>
    <lineage>
        <taxon>Eukaryota</taxon>
        <taxon>Viridiplantae</taxon>
        <taxon>Streptophyta</taxon>
        <taxon>Embryophyta</taxon>
        <taxon>Tracheophyta</taxon>
        <taxon>Spermatophyta</taxon>
        <taxon>Magnoliopsida</taxon>
        <taxon>eudicotyledons</taxon>
        <taxon>Gunneridae</taxon>
        <taxon>Pentapetalae</taxon>
        <taxon>asterids</taxon>
        <taxon>campanulids</taxon>
        <taxon>Asterales</taxon>
        <taxon>Asteraceae</taxon>
        <taxon>Asteroideae</taxon>
        <taxon>Anthemideae</taxon>
        <taxon>Anthemidinae</taxon>
        <taxon>Tanacetum</taxon>
    </lineage>
</organism>
<feature type="compositionally biased region" description="Polar residues" evidence="1">
    <location>
        <begin position="124"/>
        <end position="136"/>
    </location>
</feature>
<protein>
    <recommendedName>
        <fullName evidence="4">Myb-like domain-containing protein</fullName>
    </recommendedName>
</protein>
<comment type="caution">
    <text evidence="2">The sequence shown here is derived from an EMBL/GenBank/DDBJ whole genome shotgun (WGS) entry which is preliminary data.</text>
</comment>
<evidence type="ECO:0000313" key="2">
    <source>
        <dbReference type="EMBL" id="GJS91638.1"/>
    </source>
</evidence>
<feature type="region of interest" description="Disordered" evidence="1">
    <location>
        <begin position="116"/>
        <end position="166"/>
    </location>
</feature>
<name>A0ABQ4ZS29_9ASTR</name>
<proteinExistence type="predicted"/>
<feature type="compositionally biased region" description="Basic and acidic residues" evidence="1">
    <location>
        <begin position="42"/>
        <end position="55"/>
    </location>
</feature>
<evidence type="ECO:0008006" key="4">
    <source>
        <dbReference type="Google" id="ProtNLM"/>
    </source>
</evidence>
<dbReference type="EMBL" id="BQNB010011521">
    <property type="protein sequence ID" value="GJS91638.1"/>
    <property type="molecule type" value="Genomic_DNA"/>
</dbReference>
<reference evidence="2" key="1">
    <citation type="journal article" date="2022" name="Int. J. Mol. Sci.">
        <title>Draft Genome of Tanacetum Coccineum: Genomic Comparison of Closely Related Tanacetum-Family Plants.</title>
        <authorList>
            <person name="Yamashiro T."/>
            <person name="Shiraishi A."/>
            <person name="Nakayama K."/>
            <person name="Satake H."/>
        </authorList>
    </citation>
    <scope>NUCLEOTIDE SEQUENCE</scope>
</reference>
<feature type="compositionally biased region" description="Basic residues" evidence="1">
    <location>
        <begin position="31"/>
        <end position="41"/>
    </location>
</feature>
<sequence length="166" mass="18791">MVRATVRVTVQRTVRFHFTTTKTTLLVSPVKPKKPSRRAAKAKKDETKEVKEPPKEWTVEEEIALCQGWCDVSENNISGNSMKAKGFWEVVIRYFEKKIGSTRGYDSIVSKWKKTEGLRKVPKTSETTSGSASDGINLNEEPDEAVQETQEFQPMGRDRAKAKKKA</sequence>
<dbReference type="Proteomes" id="UP001151760">
    <property type="component" value="Unassembled WGS sequence"/>
</dbReference>
<feature type="region of interest" description="Disordered" evidence="1">
    <location>
        <begin position="31"/>
        <end position="55"/>
    </location>
</feature>
<keyword evidence="3" id="KW-1185">Reference proteome</keyword>
<gene>
    <name evidence="2" type="ORF">Tco_0774274</name>
</gene>
<evidence type="ECO:0000256" key="1">
    <source>
        <dbReference type="SAM" id="MobiDB-lite"/>
    </source>
</evidence>